<dbReference type="PANTHER" id="PTHR38102">
    <property type="entry name" value="PERIPLASMIC CHAPERONE SPY"/>
    <property type="match status" value="1"/>
</dbReference>
<evidence type="ECO:0000256" key="2">
    <source>
        <dbReference type="ARBA" id="ARBA00008441"/>
    </source>
</evidence>
<accession>A0ABP9WNY6</accession>
<evidence type="ECO:0000313" key="6">
    <source>
        <dbReference type="EMBL" id="GAA5523811.1"/>
    </source>
</evidence>
<gene>
    <name evidence="6" type="ORF">Maes01_00360</name>
</gene>
<dbReference type="InterPro" id="IPR012899">
    <property type="entry name" value="LTXXQ"/>
</dbReference>
<keyword evidence="4" id="KW-0574">Periplasm</keyword>
<evidence type="ECO:0000313" key="7">
    <source>
        <dbReference type="Proteomes" id="UP001408594"/>
    </source>
</evidence>
<organism evidence="6 7">
    <name type="scientific">Microbulbifer aestuariivivens</name>
    <dbReference type="NCBI Taxonomy" id="1908308"/>
    <lineage>
        <taxon>Bacteria</taxon>
        <taxon>Pseudomonadati</taxon>
        <taxon>Pseudomonadota</taxon>
        <taxon>Gammaproteobacteria</taxon>
        <taxon>Cellvibrionales</taxon>
        <taxon>Microbulbiferaceae</taxon>
        <taxon>Microbulbifer</taxon>
    </lineage>
</organism>
<comment type="subcellular location">
    <subcellularLocation>
        <location evidence="1">Periplasm</location>
    </subcellularLocation>
</comment>
<keyword evidence="3" id="KW-0732">Signal</keyword>
<feature type="region of interest" description="Disordered" evidence="5">
    <location>
        <begin position="172"/>
        <end position="210"/>
    </location>
</feature>
<proteinExistence type="inferred from homology"/>
<dbReference type="PANTHER" id="PTHR38102:SF1">
    <property type="entry name" value="PERIPLASMIC CHAPERONE SPY"/>
    <property type="match status" value="1"/>
</dbReference>
<dbReference type="Pfam" id="PF07813">
    <property type="entry name" value="LTXXQ"/>
    <property type="match status" value="1"/>
</dbReference>
<dbReference type="EMBL" id="BAABRT010000002">
    <property type="protein sequence ID" value="GAA5523811.1"/>
    <property type="molecule type" value="Genomic_DNA"/>
</dbReference>
<evidence type="ECO:0000256" key="1">
    <source>
        <dbReference type="ARBA" id="ARBA00004418"/>
    </source>
</evidence>
<evidence type="ECO:0000256" key="5">
    <source>
        <dbReference type="SAM" id="MobiDB-lite"/>
    </source>
</evidence>
<evidence type="ECO:0008006" key="8">
    <source>
        <dbReference type="Google" id="ProtNLM"/>
    </source>
</evidence>
<dbReference type="Proteomes" id="UP001408594">
    <property type="component" value="Unassembled WGS sequence"/>
</dbReference>
<reference evidence="6 7" key="1">
    <citation type="submission" date="2024-02" db="EMBL/GenBank/DDBJ databases">
        <title>Microbulbifer aestuariivivens NBRC 112533.</title>
        <authorList>
            <person name="Ichikawa N."/>
            <person name="Katano-Makiyama Y."/>
            <person name="Hidaka K."/>
        </authorList>
    </citation>
    <scope>NUCLEOTIDE SEQUENCE [LARGE SCALE GENOMIC DNA]</scope>
    <source>
        <strain evidence="6 7">NBRC 112533</strain>
    </source>
</reference>
<dbReference type="RefSeq" id="WP_345548285.1">
    <property type="nucleotide sequence ID" value="NZ_BAABRT010000002.1"/>
</dbReference>
<comment type="similarity">
    <text evidence="2">Belongs to the CpxP/Spy family.</text>
</comment>
<comment type="caution">
    <text evidence="6">The sequence shown here is derived from an EMBL/GenBank/DDBJ whole genome shotgun (WGS) entry which is preliminary data.</text>
</comment>
<feature type="compositionally biased region" description="Basic and acidic residues" evidence="5">
    <location>
        <begin position="182"/>
        <end position="196"/>
    </location>
</feature>
<evidence type="ECO:0000256" key="3">
    <source>
        <dbReference type="ARBA" id="ARBA00022729"/>
    </source>
</evidence>
<dbReference type="CDD" id="cd09916">
    <property type="entry name" value="CpxP_like"/>
    <property type="match status" value="1"/>
</dbReference>
<evidence type="ECO:0000256" key="4">
    <source>
        <dbReference type="ARBA" id="ARBA00022764"/>
    </source>
</evidence>
<name>A0ABP9WNY6_9GAMM</name>
<dbReference type="InterPro" id="IPR052211">
    <property type="entry name" value="Cpx_auxiliary_protein"/>
</dbReference>
<sequence>MQRGVASSGWNTLLLPFLTVVNRRYPLLTHSHSTIHSPKANNPIKCSEEMMMKVSQWKLLAGSAMLAALLGAPLASMADNQPGPNEDGKQRHEQRFQRMADELQLTEDQIAQLKANREANKEQRMAQRQEMRKLREQLRKAIEAGADQATLDQLGAELSRLEIAQMQERQRRHQELEAMLTDEQKAKLEEMKSQRKERGRKGHKGSADYQ</sequence>
<keyword evidence="7" id="KW-1185">Reference proteome</keyword>
<protein>
    <recommendedName>
        <fullName evidence="8">Periplasmic heavy metal sensor</fullName>
    </recommendedName>
</protein>
<dbReference type="Gene3D" id="1.20.120.1490">
    <property type="match status" value="1"/>
</dbReference>